<dbReference type="STRING" id="1121393.SAMN02745216_02596"/>
<evidence type="ECO:0000313" key="4">
    <source>
        <dbReference type="EMBL" id="SHJ95462.1"/>
    </source>
</evidence>
<dbReference type="Gene3D" id="3.10.50.40">
    <property type="match status" value="1"/>
</dbReference>
<evidence type="ECO:0000313" key="5">
    <source>
        <dbReference type="Proteomes" id="UP000183994"/>
    </source>
</evidence>
<feature type="signal peptide" evidence="2">
    <location>
        <begin position="1"/>
        <end position="27"/>
    </location>
</feature>
<reference evidence="5" key="1">
    <citation type="submission" date="2016-11" db="EMBL/GenBank/DDBJ databases">
        <authorList>
            <person name="Varghese N."/>
            <person name="Submissions S."/>
        </authorList>
    </citation>
    <scope>NUCLEOTIDE SEQUENCE [LARGE SCALE GENOMIC DNA]</scope>
    <source>
        <strain evidence="5">DSM 16219</strain>
    </source>
</reference>
<proteinExistence type="predicted"/>
<feature type="chain" id="PRO_5012680585" evidence="2">
    <location>
        <begin position="28"/>
        <end position="334"/>
    </location>
</feature>
<dbReference type="RefSeq" id="WP_073476455.1">
    <property type="nucleotide sequence ID" value="NZ_FQZU01000015.1"/>
</dbReference>
<dbReference type="Pfam" id="PF00639">
    <property type="entry name" value="Rotamase"/>
    <property type="match status" value="1"/>
</dbReference>
<name>A0A1M6NIS2_9BACT</name>
<sequence length="334" mass="38453">MIGFFKGTAILCVSLCFWCASLPAAYADDLTEDYSRVVLRVNGMDFHKWEMNLAEILTQDQMFREGAYFRPSEIPAFRQAMMESTIWAMLIYQEARAAGEKADPAKVDEFIWSFQKRFPSLEAYKKGLEALHVSSEQFRGIAERYVMTQDYLDKKFDPLSKVSEAEAREYYDGHQENFYQEEMVRASHILVEFKEEDGDRADEKALITAKRIVRELKKGRNFAAAAREYSDCESKKRGGDLGYVQKGDLPKAQLKPLEEVVFGMDVGEISDPVESVFGYHILYVEDKKPRTLLRFDEIKDKLIAKMTEDRKAALILEYGVGLKESAEIERLEEP</sequence>
<evidence type="ECO:0000259" key="3">
    <source>
        <dbReference type="PROSITE" id="PS50198"/>
    </source>
</evidence>
<dbReference type="SUPFAM" id="SSF109998">
    <property type="entry name" value="Triger factor/SurA peptide-binding domain-like"/>
    <property type="match status" value="1"/>
</dbReference>
<protein>
    <submittedName>
        <fullName evidence="4">Peptidyl-prolyl cis-trans isomerase C</fullName>
    </submittedName>
</protein>
<dbReference type="PANTHER" id="PTHR47245">
    <property type="entry name" value="PEPTIDYLPROLYL ISOMERASE"/>
    <property type="match status" value="1"/>
</dbReference>
<keyword evidence="2" id="KW-0732">Signal</keyword>
<dbReference type="SUPFAM" id="SSF54534">
    <property type="entry name" value="FKBP-like"/>
    <property type="match status" value="1"/>
</dbReference>
<evidence type="ECO:0000256" key="1">
    <source>
        <dbReference type="PROSITE-ProRule" id="PRU00278"/>
    </source>
</evidence>
<dbReference type="OrthoDB" id="14196at2"/>
<dbReference type="AlphaFoldDB" id="A0A1M6NIS2"/>
<dbReference type="InterPro" id="IPR000297">
    <property type="entry name" value="PPIase_PpiC"/>
</dbReference>
<keyword evidence="1 4" id="KW-0413">Isomerase</keyword>
<feature type="domain" description="PpiC" evidence="3">
    <location>
        <begin position="181"/>
        <end position="286"/>
    </location>
</feature>
<dbReference type="GO" id="GO:0003755">
    <property type="term" value="F:peptidyl-prolyl cis-trans isomerase activity"/>
    <property type="evidence" value="ECO:0007669"/>
    <property type="project" value="UniProtKB-KW"/>
</dbReference>
<dbReference type="PROSITE" id="PS01096">
    <property type="entry name" value="PPIC_PPIASE_1"/>
    <property type="match status" value="1"/>
</dbReference>
<accession>A0A1M6NIS2</accession>
<dbReference type="PROSITE" id="PS50198">
    <property type="entry name" value="PPIC_PPIASE_2"/>
    <property type="match status" value="1"/>
</dbReference>
<gene>
    <name evidence="4" type="ORF">SAMN02745216_02596</name>
</gene>
<keyword evidence="1" id="KW-0697">Rotamase</keyword>
<dbReference type="EMBL" id="FQZU01000015">
    <property type="protein sequence ID" value="SHJ95462.1"/>
    <property type="molecule type" value="Genomic_DNA"/>
</dbReference>
<dbReference type="InterPro" id="IPR023058">
    <property type="entry name" value="PPIase_PpiC_CS"/>
</dbReference>
<evidence type="ECO:0000256" key="2">
    <source>
        <dbReference type="SAM" id="SignalP"/>
    </source>
</evidence>
<dbReference type="InterPro" id="IPR027304">
    <property type="entry name" value="Trigger_fact/SurA_dom_sf"/>
</dbReference>
<organism evidence="4 5">
    <name type="scientific">Desulfatibacillum alkenivorans DSM 16219</name>
    <dbReference type="NCBI Taxonomy" id="1121393"/>
    <lineage>
        <taxon>Bacteria</taxon>
        <taxon>Pseudomonadati</taxon>
        <taxon>Thermodesulfobacteriota</taxon>
        <taxon>Desulfobacteria</taxon>
        <taxon>Desulfobacterales</taxon>
        <taxon>Desulfatibacillaceae</taxon>
        <taxon>Desulfatibacillum</taxon>
    </lineage>
</organism>
<dbReference type="Proteomes" id="UP000183994">
    <property type="component" value="Unassembled WGS sequence"/>
</dbReference>
<keyword evidence="5" id="KW-1185">Reference proteome</keyword>
<dbReference type="InterPro" id="IPR050245">
    <property type="entry name" value="PrsA_foldase"/>
</dbReference>
<dbReference type="PANTHER" id="PTHR47245:SF2">
    <property type="entry name" value="PEPTIDYL-PROLYL CIS-TRANS ISOMERASE HP_0175-RELATED"/>
    <property type="match status" value="1"/>
</dbReference>
<dbReference type="InterPro" id="IPR046357">
    <property type="entry name" value="PPIase_dom_sf"/>
</dbReference>